<organism evidence="3 4">
    <name type="scientific">Paraburkholderia aspalathi</name>
    <dbReference type="NCBI Taxonomy" id="1324617"/>
    <lineage>
        <taxon>Bacteria</taxon>
        <taxon>Pseudomonadati</taxon>
        <taxon>Pseudomonadota</taxon>
        <taxon>Betaproteobacteria</taxon>
        <taxon>Burkholderiales</taxon>
        <taxon>Burkholderiaceae</taxon>
        <taxon>Paraburkholderia</taxon>
    </lineage>
</organism>
<dbReference type="PANTHER" id="PTHR34216">
    <property type="match status" value="1"/>
</dbReference>
<dbReference type="Proteomes" id="UP000198844">
    <property type="component" value="Unassembled WGS sequence"/>
</dbReference>
<dbReference type="InterPro" id="IPR011330">
    <property type="entry name" value="Glyco_hydro/deAcase_b/a-brl"/>
</dbReference>
<gene>
    <name evidence="3" type="ORF">SAMN05192563_1003431</name>
</gene>
<keyword evidence="1" id="KW-0732">Signal</keyword>
<dbReference type="EMBL" id="FPBH01000003">
    <property type="protein sequence ID" value="SFT75154.1"/>
    <property type="molecule type" value="Genomic_DNA"/>
</dbReference>
<proteinExistence type="predicted"/>
<evidence type="ECO:0000256" key="1">
    <source>
        <dbReference type="ARBA" id="ARBA00022729"/>
    </source>
</evidence>
<evidence type="ECO:0000313" key="4">
    <source>
        <dbReference type="Proteomes" id="UP000198844"/>
    </source>
</evidence>
<accession>A0A1I7AJX0</accession>
<dbReference type="PANTHER" id="PTHR34216:SF13">
    <property type="entry name" value="XYLANASE_CHITIN DEACETYLASE"/>
    <property type="match status" value="1"/>
</dbReference>
<dbReference type="OrthoDB" id="9814639at2"/>
<dbReference type="CDD" id="cd10969">
    <property type="entry name" value="CE4_Ecf1_like_5s"/>
    <property type="match status" value="1"/>
</dbReference>
<reference evidence="3 4" key="1">
    <citation type="submission" date="2016-10" db="EMBL/GenBank/DDBJ databases">
        <authorList>
            <person name="de Groot N.N."/>
        </authorList>
    </citation>
    <scope>NUCLEOTIDE SEQUENCE [LARGE SCALE GENOMIC DNA]</scope>
    <source>
        <strain evidence="3 4">LMG 27731</strain>
    </source>
</reference>
<dbReference type="GO" id="GO:0016810">
    <property type="term" value="F:hydrolase activity, acting on carbon-nitrogen (but not peptide) bonds"/>
    <property type="evidence" value="ECO:0007669"/>
    <property type="project" value="InterPro"/>
</dbReference>
<feature type="domain" description="NodB homology" evidence="2">
    <location>
        <begin position="66"/>
        <end position="286"/>
    </location>
</feature>
<dbReference type="AlphaFoldDB" id="A0A1I7AJX0"/>
<dbReference type="GO" id="GO:0005975">
    <property type="term" value="P:carbohydrate metabolic process"/>
    <property type="evidence" value="ECO:0007669"/>
    <property type="project" value="InterPro"/>
</dbReference>
<protein>
    <submittedName>
        <fullName evidence="3">Polysaccharide deacetylase</fullName>
    </submittedName>
</protein>
<dbReference type="InterPro" id="IPR051398">
    <property type="entry name" value="Polysacch_Deacetylase"/>
</dbReference>
<evidence type="ECO:0000313" key="3">
    <source>
        <dbReference type="EMBL" id="SFT75154.1"/>
    </source>
</evidence>
<dbReference type="Pfam" id="PF01522">
    <property type="entry name" value="Polysacc_deac_1"/>
    <property type="match status" value="1"/>
</dbReference>
<sequence>MKSSMESFALSLPVLMYHHVSESNGSLNISPECFESQMHWLAHNGYVTLTADEFARFLRGAPMPDKSILLTFDDGYLDNYIHAHPCLERYGFNAVMFLVTGRIHDGPVRPVITARAARSMSHAECEQRVQAGRSDDVTVRWSEIELMRKAGTFEFHSHTHSHRRWDILCSDSVSKRHRIAQDIEISKCILADRLGMVSTHLCWPEGYYDDDYIAAARVAGFEYLYTTRNTRRNHAGSDPYEIHRMADNGKSAEWLARKVRRYQHPQWGAAYYWFKRLREFRKGVRL</sequence>
<dbReference type="Gene3D" id="3.20.20.370">
    <property type="entry name" value="Glycoside hydrolase/deacetylase"/>
    <property type="match status" value="1"/>
</dbReference>
<dbReference type="InterPro" id="IPR002509">
    <property type="entry name" value="NODB_dom"/>
</dbReference>
<dbReference type="PROSITE" id="PS51677">
    <property type="entry name" value="NODB"/>
    <property type="match status" value="1"/>
</dbReference>
<dbReference type="SUPFAM" id="SSF88713">
    <property type="entry name" value="Glycoside hydrolase/deacetylase"/>
    <property type="match status" value="1"/>
</dbReference>
<name>A0A1I7AJX0_9BURK</name>
<evidence type="ECO:0000259" key="2">
    <source>
        <dbReference type="PROSITE" id="PS51677"/>
    </source>
</evidence>